<evidence type="ECO:0000313" key="4">
    <source>
        <dbReference type="Proteomes" id="UP000823928"/>
    </source>
</evidence>
<dbReference type="Proteomes" id="UP000823928">
    <property type="component" value="Unassembled WGS sequence"/>
</dbReference>
<dbReference type="EMBL" id="DVIU01000033">
    <property type="protein sequence ID" value="HIS35300.1"/>
    <property type="molecule type" value="Genomic_DNA"/>
</dbReference>
<reference evidence="3" key="2">
    <citation type="journal article" date="2021" name="PeerJ">
        <title>Extensive microbial diversity within the chicken gut microbiome revealed by metagenomics and culture.</title>
        <authorList>
            <person name="Gilroy R."/>
            <person name="Ravi A."/>
            <person name="Getino M."/>
            <person name="Pursley I."/>
            <person name="Horton D.L."/>
            <person name="Alikhan N.F."/>
            <person name="Baker D."/>
            <person name="Gharbi K."/>
            <person name="Hall N."/>
            <person name="Watson M."/>
            <person name="Adriaenssens E.M."/>
            <person name="Foster-Nyarko E."/>
            <person name="Jarju S."/>
            <person name="Secka A."/>
            <person name="Antonio M."/>
            <person name="Oren A."/>
            <person name="Chaudhuri R.R."/>
            <person name="La Ragione R."/>
            <person name="Hildebrand F."/>
            <person name="Pallen M.J."/>
        </authorList>
    </citation>
    <scope>NUCLEOTIDE SEQUENCE</scope>
    <source>
        <strain evidence="3">6276</strain>
    </source>
</reference>
<feature type="coiled-coil region" evidence="1">
    <location>
        <begin position="127"/>
        <end position="180"/>
    </location>
</feature>
<reference evidence="3" key="1">
    <citation type="submission" date="2020-10" db="EMBL/GenBank/DDBJ databases">
        <authorList>
            <person name="Gilroy R."/>
        </authorList>
    </citation>
    <scope>NUCLEOTIDE SEQUENCE</scope>
    <source>
        <strain evidence="3">6276</strain>
    </source>
</reference>
<comment type="caution">
    <text evidence="3">The sequence shown here is derived from an EMBL/GenBank/DDBJ whole genome shotgun (WGS) entry which is preliminary data.</text>
</comment>
<feature type="region of interest" description="Disordered" evidence="2">
    <location>
        <begin position="184"/>
        <end position="226"/>
    </location>
</feature>
<evidence type="ECO:0000256" key="1">
    <source>
        <dbReference type="SAM" id="Coils"/>
    </source>
</evidence>
<dbReference type="AlphaFoldDB" id="A0A9D1JML6"/>
<keyword evidence="1" id="KW-0175">Coiled coil</keyword>
<evidence type="ECO:0000256" key="2">
    <source>
        <dbReference type="SAM" id="MobiDB-lite"/>
    </source>
</evidence>
<organism evidence="3 4">
    <name type="scientific">Candidatus Scatousia excrementigallinarum</name>
    <dbReference type="NCBI Taxonomy" id="2840935"/>
    <lineage>
        <taxon>Bacteria</taxon>
        <taxon>Candidatus Scatousia</taxon>
    </lineage>
</organism>
<gene>
    <name evidence="3" type="ORF">IAC10_01525</name>
</gene>
<feature type="compositionally biased region" description="Low complexity" evidence="2">
    <location>
        <begin position="189"/>
        <end position="226"/>
    </location>
</feature>
<evidence type="ECO:0000313" key="3">
    <source>
        <dbReference type="EMBL" id="HIS35300.1"/>
    </source>
</evidence>
<protein>
    <submittedName>
        <fullName evidence="3">Uncharacterized protein</fullName>
    </submittedName>
</protein>
<sequence>MSFNGVTNIPNMVAFNFLKPWSWSSNWGNQIQFNYQDMDVPPQIAYMAQNAMNPTFWANYNLSYTSQPIMPFNQTDAMNQQAINNAYQQGYQLGERMKIQGTIQTVSGNITSLKQSVNSLLARENLPADKKQELEDIKKKIETLEEKFKKVAEKAQTQDAVKTKEELEAILGELLELTNKTTEIAKSLPATEPTSATAPTSSTGATEPTSATNATQPTEPTASTEEATQKYQLNQVCLMLDKAIDGPGTDYDGEQGMKTVLEAFVKPENVIELWNQWNNTYGQQGSYKDDEDGFIETLMDECEFGQKEEIATILINAMELRALQKGINIDSELAAARKAAKSNWLGWSDSDDIQKTLKALYEKLK</sequence>
<accession>A0A9D1JML6</accession>
<proteinExistence type="predicted"/>
<name>A0A9D1JML6_9BACT</name>